<name>A0A0A9C793_ARUDO</name>
<organism evidence="1">
    <name type="scientific">Arundo donax</name>
    <name type="common">Giant reed</name>
    <name type="synonym">Donax arundinaceus</name>
    <dbReference type="NCBI Taxonomy" id="35708"/>
    <lineage>
        <taxon>Eukaryota</taxon>
        <taxon>Viridiplantae</taxon>
        <taxon>Streptophyta</taxon>
        <taxon>Embryophyta</taxon>
        <taxon>Tracheophyta</taxon>
        <taxon>Spermatophyta</taxon>
        <taxon>Magnoliopsida</taxon>
        <taxon>Liliopsida</taxon>
        <taxon>Poales</taxon>
        <taxon>Poaceae</taxon>
        <taxon>PACMAD clade</taxon>
        <taxon>Arundinoideae</taxon>
        <taxon>Arundineae</taxon>
        <taxon>Arundo</taxon>
    </lineage>
</organism>
<evidence type="ECO:0000313" key="1">
    <source>
        <dbReference type="EMBL" id="JAD72124.1"/>
    </source>
</evidence>
<reference evidence="1" key="1">
    <citation type="submission" date="2014-09" db="EMBL/GenBank/DDBJ databases">
        <authorList>
            <person name="Magalhaes I.L.F."/>
            <person name="Oliveira U."/>
            <person name="Santos F.R."/>
            <person name="Vidigal T.H.D.A."/>
            <person name="Brescovit A.D."/>
            <person name="Santos A.J."/>
        </authorList>
    </citation>
    <scope>NUCLEOTIDE SEQUENCE</scope>
    <source>
        <tissue evidence="1">Shoot tissue taken approximately 20 cm above the soil surface</tissue>
    </source>
</reference>
<dbReference type="EMBL" id="GBRH01225771">
    <property type="protein sequence ID" value="JAD72124.1"/>
    <property type="molecule type" value="Transcribed_RNA"/>
</dbReference>
<proteinExistence type="predicted"/>
<reference evidence="1" key="2">
    <citation type="journal article" date="2015" name="Data Brief">
        <title>Shoot transcriptome of the giant reed, Arundo donax.</title>
        <authorList>
            <person name="Barrero R.A."/>
            <person name="Guerrero F.D."/>
            <person name="Moolhuijzen P."/>
            <person name="Goolsby J.A."/>
            <person name="Tidwell J."/>
            <person name="Bellgard S.E."/>
            <person name="Bellgard M.I."/>
        </authorList>
    </citation>
    <scope>NUCLEOTIDE SEQUENCE</scope>
    <source>
        <tissue evidence="1">Shoot tissue taken approximately 20 cm above the soil surface</tissue>
    </source>
</reference>
<dbReference type="AlphaFoldDB" id="A0A0A9C793"/>
<accession>A0A0A9C793</accession>
<protein>
    <submittedName>
        <fullName evidence="1">Uncharacterized protein</fullName>
    </submittedName>
</protein>
<sequence length="24" mass="2748">MPYILPYCPSKFLAGQWSLMVCSL</sequence>